<evidence type="ECO:0000313" key="5">
    <source>
        <dbReference type="EMBL" id="BCE48614.1"/>
    </source>
</evidence>
<reference evidence="3" key="3">
    <citation type="submission" date="2020-05" db="EMBL/GenBank/DDBJ databases">
        <title>Complete genome sequence of Bradyrhizobium diazoefficiens XF2 isolated from soybean nodule.</title>
        <authorList>
            <person name="Noda R."/>
            <person name="Kakizaki K."/>
            <person name="Minamisawa K."/>
        </authorList>
    </citation>
    <scope>NUCLEOTIDE SEQUENCE</scope>
    <source>
        <strain evidence="3">XF2</strain>
    </source>
</reference>
<evidence type="ECO:0000313" key="7">
    <source>
        <dbReference type="EMBL" id="BCE65951.1"/>
    </source>
</evidence>
<dbReference type="Pfam" id="PF21834">
    <property type="entry name" value="DUF6894"/>
    <property type="match status" value="1"/>
</dbReference>
<reference evidence="8" key="8">
    <citation type="submission" date="2020-05" db="EMBL/GenBank/DDBJ databases">
        <title>Complete genome sequence of Bradyrhizobium diazoefficiens XF8 isolated from soybean nodule.</title>
        <authorList>
            <person name="Noda R."/>
            <person name="Kakizaki K."/>
            <person name="Minamisawa K."/>
        </authorList>
    </citation>
    <scope>NUCLEOTIDE SEQUENCE</scope>
    <source>
        <strain evidence="8">XF8</strain>
    </source>
</reference>
<dbReference type="EMBL" id="AP023099">
    <property type="protein sequence ID" value="BCE92128.1"/>
    <property type="molecule type" value="Genomic_DNA"/>
</dbReference>
<sequence>MFAFLSDKRARHARTGGRERIVMRTYYFDMKDGVPARDKSGLEFGSDGAAIAHSKSLAEDVRTKRPGGHPDLRIVVIDENGREVHREPVYSKNR</sequence>
<feature type="domain" description="DUF6894" evidence="1">
    <location>
        <begin position="26"/>
        <end position="87"/>
    </location>
</feature>
<evidence type="ECO:0000313" key="10">
    <source>
        <dbReference type="EMBL" id="BCE92128.1"/>
    </source>
</evidence>
<dbReference type="EMBL" id="AP023092">
    <property type="protein sequence ID" value="BCE30960.1"/>
    <property type="molecule type" value="Genomic_DNA"/>
</dbReference>
<name>A0A810ARP7_9BRAD</name>
<evidence type="ECO:0000313" key="6">
    <source>
        <dbReference type="EMBL" id="BCE57277.1"/>
    </source>
</evidence>
<dbReference type="GeneID" id="46496189"/>
<evidence type="ECO:0000313" key="2">
    <source>
        <dbReference type="EMBL" id="BCE22349.1"/>
    </source>
</evidence>
<dbReference type="EMBL" id="AP023095">
    <property type="protein sequence ID" value="BCE57277.1"/>
    <property type="molecule type" value="Genomic_DNA"/>
</dbReference>
<organism evidence="7">
    <name type="scientific">Bradyrhizobium diazoefficiens</name>
    <dbReference type="NCBI Taxonomy" id="1355477"/>
    <lineage>
        <taxon>Bacteria</taxon>
        <taxon>Pseudomonadati</taxon>
        <taxon>Pseudomonadota</taxon>
        <taxon>Alphaproteobacteria</taxon>
        <taxon>Hyphomicrobiales</taxon>
        <taxon>Nitrobacteraceae</taxon>
        <taxon>Bradyrhizobium</taxon>
    </lineage>
</organism>
<reference evidence="6" key="6">
    <citation type="submission" date="2020-05" db="EMBL/GenBank/DDBJ databases">
        <title>Complete genome sequence of Bradyrhizobium diazoefficiens XF5 isolated from soybean nodule.</title>
        <authorList>
            <person name="Noda R."/>
            <person name="Kakizaki K."/>
            <person name="Minamisawa K."/>
        </authorList>
    </citation>
    <scope>NUCLEOTIDE SEQUENCE</scope>
    <source>
        <strain evidence="6">XF5</strain>
    </source>
</reference>
<evidence type="ECO:0000313" key="4">
    <source>
        <dbReference type="EMBL" id="BCE39816.1"/>
    </source>
</evidence>
<dbReference type="EMBL" id="AP023096">
    <property type="protein sequence ID" value="BCE65951.1"/>
    <property type="molecule type" value="Genomic_DNA"/>
</dbReference>
<dbReference type="EMBL" id="AP023094">
    <property type="protein sequence ID" value="BCE48614.1"/>
    <property type="molecule type" value="Genomic_DNA"/>
</dbReference>
<proteinExistence type="predicted"/>
<reference evidence="7" key="7">
    <citation type="submission" date="2020-05" db="EMBL/GenBank/DDBJ databases">
        <title>Complete genome sequence of Bradyrhizobium diazoefficiens XF6 isolated from soybean nodule.</title>
        <authorList>
            <person name="Noda R."/>
            <person name="Kakizaki K."/>
            <person name="Minamisawa K."/>
        </authorList>
    </citation>
    <scope>NUCLEOTIDE SEQUENCE</scope>
    <source>
        <strain evidence="7">XF6</strain>
    </source>
</reference>
<dbReference type="EMBL" id="AP023097">
    <property type="protein sequence ID" value="BCE74775.1"/>
    <property type="molecule type" value="Genomic_DNA"/>
</dbReference>
<evidence type="ECO:0000313" key="8">
    <source>
        <dbReference type="EMBL" id="BCE74775.1"/>
    </source>
</evidence>
<gene>
    <name evidence="10" type="ORF">XF10B_49260</name>
    <name evidence="2" type="ORF">XF1B_50300</name>
    <name evidence="3" type="ORF">XF2B_47290</name>
    <name evidence="4" type="ORF">XF3B_48470</name>
    <name evidence="5" type="ORF">XF4B_49630</name>
    <name evidence="6" type="ORF">XF5B_47890</name>
    <name evidence="7" type="ORF">XF6B_47500</name>
    <name evidence="8" type="ORF">XF8B_48860</name>
    <name evidence="9" type="ORF">XF9B_57880</name>
</gene>
<dbReference type="InterPro" id="IPR054189">
    <property type="entry name" value="DUF6894"/>
</dbReference>
<evidence type="ECO:0000259" key="1">
    <source>
        <dbReference type="Pfam" id="PF21834"/>
    </source>
</evidence>
<accession>A0A810ARP7</accession>
<reference evidence="4" key="4">
    <citation type="submission" date="2020-05" db="EMBL/GenBank/DDBJ databases">
        <title>Complete genome sequence of Bradyrhizobium diazoefficiens XF3 isolated from soybean nodule.</title>
        <authorList>
            <person name="Noda R."/>
            <person name="Kakizaki K."/>
            <person name="Minamisawa K."/>
        </authorList>
    </citation>
    <scope>NUCLEOTIDE SEQUENCE</scope>
    <source>
        <strain evidence="4">XF3</strain>
    </source>
</reference>
<evidence type="ECO:0000313" key="3">
    <source>
        <dbReference type="EMBL" id="BCE30960.1"/>
    </source>
</evidence>
<dbReference type="EMBL" id="AP023093">
    <property type="protein sequence ID" value="BCE39816.1"/>
    <property type="molecule type" value="Genomic_DNA"/>
</dbReference>
<reference evidence="9" key="9">
    <citation type="submission" date="2020-05" db="EMBL/GenBank/DDBJ databases">
        <title>Complete genome sequence of Bradyrhizobium diazoefficiens XF9 isolated from soybean nodule.</title>
        <authorList>
            <person name="Noda R."/>
            <person name="Kakizaki K."/>
            <person name="Minamisawa K."/>
        </authorList>
    </citation>
    <scope>NUCLEOTIDE SEQUENCE</scope>
    <source>
        <strain evidence="9">XF9</strain>
    </source>
</reference>
<dbReference type="EMBL" id="AP023091">
    <property type="protein sequence ID" value="BCE22349.1"/>
    <property type="molecule type" value="Genomic_DNA"/>
</dbReference>
<dbReference type="EMBL" id="AP023098">
    <property type="protein sequence ID" value="BCE84367.1"/>
    <property type="molecule type" value="Genomic_DNA"/>
</dbReference>
<protein>
    <recommendedName>
        <fullName evidence="1">DUF6894 domain-containing protein</fullName>
    </recommendedName>
</protein>
<reference evidence="5" key="5">
    <citation type="submission" date="2020-05" db="EMBL/GenBank/DDBJ databases">
        <title>Complete genome sequence of Bradyrhizobium diazoefficiens XF4 isolated from soybean nodule.</title>
        <authorList>
            <person name="Noda R."/>
            <person name="Kakizaki K."/>
            <person name="Minamisawa K."/>
        </authorList>
    </citation>
    <scope>NUCLEOTIDE SEQUENCE</scope>
    <source>
        <strain evidence="5">XF4</strain>
    </source>
</reference>
<dbReference type="AlphaFoldDB" id="A0A810ARP7"/>
<evidence type="ECO:0000313" key="9">
    <source>
        <dbReference type="EMBL" id="BCE84367.1"/>
    </source>
</evidence>
<reference evidence="10" key="2">
    <citation type="submission" date="2020-05" db="EMBL/GenBank/DDBJ databases">
        <title>Complete genome sequence of Bradyrhizobium diazoefficiens XF10 isolated from soybean nodule.</title>
        <authorList>
            <person name="Noda R."/>
            <person name="Kakizaki K."/>
            <person name="Minamisawa K."/>
        </authorList>
    </citation>
    <scope>NUCLEOTIDE SEQUENCE</scope>
    <source>
        <strain evidence="10">XF10</strain>
    </source>
</reference>
<dbReference type="RefSeq" id="WP_338076407.1">
    <property type="nucleotide sequence ID" value="NZ_CP029603.2"/>
</dbReference>
<reference evidence="2" key="1">
    <citation type="submission" date="2020-05" db="EMBL/GenBank/DDBJ databases">
        <title>Complete genome sequence of Bradyrhizobium diazoefficiens XF1 isolated from soybean nodule.</title>
        <authorList>
            <person name="Noda R."/>
            <person name="Kakizaki K."/>
            <person name="Minamisawa K."/>
        </authorList>
    </citation>
    <scope>NUCLEOTIDE SEQUENCE</scope>
    <source>
        <strain evidence="2">XF1</strain>
    </source>
</reference>